<dbReference type="InterPro" id="IPR005801">
    <property type="entry name" value="ADC_synthase"/>
</dbReference>
<evidence type="ECO:0000313" key="2">
    <source>
        <dbReference type="EMBL" id="QBZ98812.1"/>
    </source>
</evidence>
<proteinExistence type="predicted"/>
<evidence type="ECO:0000313" key="3">
    <source>
        <dbReference type="Proteomes" id="UP000296862"/>
    </source>
</evidence>
<dbReference type="GO" id="GO:0000162">
    <property type="term" value="P:L-tryptophan biosynthetic process"/>
    <property type="evidence" value="ECO:0007669"/>
    <property type="project" value="TreeGrafter"/>
</dbReference>
<keyword evidence="2" id="KW-0413">Isomerase</keyword>
<dbReference type="InterPro" id="IPR019999">
    <property type="entry name" value="Anth_synth_I-like"/>
</dbReference>
<dbReference type="PANTHER" id="PTHR11236">
    <property type="entry name" value="AMINOBENZOATE/ANTHRANILATE SYNTHASE"/>
    <property type="match status" value="1"/>
</dbReference>
<dbReference type="EMBL" id="CP038810">
    <property type="protein sequence ID" value="QBZ98812.1"/>
    <property type="molecule type" value="Genomic_DNA"/>
</dbReference>
<dbReference type="GO" id="GO:0046820">
    <property type="term" value="F:4-amino-4-deoxychorismate synthase activity"/>
    <property type="evidence" value="ECO:0007669"/>
    <property type="project" value="TreeGrafter"/>
</dbReference>
<dbReference type="Pfam" id="PF00425">
    <property type="entry name" value="Chorismate_bind"/>
    <property type="match status" value="1"/>
</dbReference>
<sequence>MNFLLNVILFLLKSVPKFSFASFPTANYFIVILSAIKTMSLRTIFSKKIDNPEGFKNQLLHWSQQFAEVVFLDSNNYHQKQSSFDCVLAVDAFTSIKTDYHNCFEDLKQYQQQTKDWLFGYLSYDVKNDVEELHSNNFDGLHFPDLFFFQPKKLFLLKGNQLEVQYLRLCDDEIESDFDEINQCSVFNVEHSEIDIKQRISKDEYFSKVNKMLEHIHRGDIYEANFCMEFYAENATLEPVEIYQKLNAISKPPFAIFFKNNQQYLLCASPERYLRKEANKIISQPIKGTAKRFSDETLDNNSKSALEQNPKERSENIMIVDLVRNDLSHTAIKGTVAVEELCGIYTFEQVHQMISTVVSNVENTTSPVEILKTTFPMGSMTGAPKISAMKIIEELEESKRGLYSGAVGYFTPHNDFDFNVVIRSILYNAAANYVSFSVGSAITSQSNPEQEYEECLLKAKAMFEVLS</sequence>
<gene>
    <name evidence="2" type="primary">menF_1</name>
    <name evidence="2" type="ORF">GS03_02323</name>
</gene>
<reference evidence="2 3" key="1">
    <citation type="submission" date="2019-04" db="EMBL/GenBank/DDBJ databases">
        <title>Flavobacterium sp. GS03.</title>
        <authorList>
            <person name="Kim H."/>
        </authorList>
    </citation>
    <scope>NUCLEOTIDE SEQUENCE [LARGE SCALE GENOMIC DNA]</scope>
    <source>
        <strain evidence="2 3">GS03</strain>
    </source>
</reference>
<protein>
    <submittedName>
        <fullName evidence="2">Isochorismate synthase MenF</fullName>
        <ecNumber evidence="2">5.4.4.2</ecNumber>
    </submittedName>
</protein>
<dbReference type="AlphaFoldDB" id="A0A4P7PWY8"/>
<dbReference type="EC" id="5.4.4.2" evidence="2"/>
<dbReference type="InterPro" id="IPR015890">
    <property type="entry name" value="Chorismate_C"/>
</dbReference>
<dbReference type="SUPFAM" id="SSF56322">
    <property type="entry name" value="ADC synthase"/>
    <property type="match status" value="1"/>
</dbReference>
<dbReference type="KEGG" id="fsn:GS03_02323"/>
<name>A0A4P7PWY8_9FLAO</name>
<dbReference type="GO" id="GO:0008909">
    <property type="term" value="F:isochorismate synthase activity"/>
    <property type="evidence" value="ECO:0007669"/>
    <property type="project" value="UniProtKB-EC"/>
</dbReference>
<feature type="domain" description="Chorismate-utilising enzyme C-terminal" evidence="1">
    <location>
        <begin position="202"/>
        <end position="458"/>
    </location>
</feature>
<accession>A0A4P7PWY8</accession>
<organism evidence="2 3">
    <name type="scientific">Flavobacterium sangjuense</name>
    <dbReference type="NCBI Taxonomy" id="2518177"/>
    <lineage>
        <taxon>Bacteria</taxon>
        <taxon>Pseudomonadati</taxon>
        <taxon>Bacteroidota</taxon>
        <taxon>Flavobacteriia</taxon>
        <taxon>Flavobacteriales</taxon>
        <taxon>Flavobacteriaceae</taxon>
        <taxon>Flavobacterium</taxon>
    </lineage>
</organism>
<dbReference type="Proteomes" id="UP000296862">
    <property type="component" value="Chromosome"/>
</dbReference>
<dbReference type="PANTHER" id="PTHR11236:SF50">
    <property type="entry name" value="AMINODEOXYCHORISMATE SYNTHASE COMPONENT 1"/>
    <property type="match status" value="1"/>
</dbReference>
<evidence type="ECO:0000259" key="1">
    <source>
        <dbReference type="Pfam" id="PF00425"/>
    </source>
</evidence>
<keyword evidence="3" id="KW-1185">Reference proteome</keyword>
<dbReference type="Gene3D" id="3.60.120.10">
    <property type="entry name" value="Anthranilate synthase"/>
    <property type="match status" value="1"/>
</dbReference>
<dbReference type="PRINTS" id="PR00095">
    <property type="entry name" value="ANTSNTHASEI"/>
</dbReference>